<dbReference type="EMBL" id="JAAZON010000410">
    <property type="protein sequence ID" value="NMC63324.1"/>
    <property type="molecule type" value="Genomic_DNA"/>
</dbReference>
<accession>A0A7X9FT52</accession>
<proteinExistence type="predicted"/>
<dbReference type="AlphaFoldDB" id="A0A7X9FT52"/>
<reference evidence="1 2" key="1">
    <citation type="journal article" date="2020" name="Biotechnol. Biofuels">
        <title>New insights from the biogas microbiome by comprehensive genome-resolved metagenomics of nearly 1600 species originating from multiple anaerobic digesters.</title>
        <authorList>
            <person name="Campanaro S."/>
            <person name="Treu L."/>
            <person name="Rodriguez-R L.M."/>
            <person name="Kovalovszki A."/>
            <person name="Ziels R.M."/>
            <person name="Maus I."/>
            <person name="Zhu X."/>
            <person name="Kougias P.G."/>
            <person name="Basile A."/>
            <person name="Luo G."/>
            <person name="Schluter A."/>
            <person name="Konstantinidis K.T."/>
            <person name="Angelidaki I."/>
        </authorList>
    </citation>
    <scope>NUCLEOTIDE SEQUENCE [LARGE SCALE GENOMIC DNA]</scope>
    <source>
        <strain evidence="1">AS27yjCOA_65</strain>
    </source>
</reference>
<gene>
    <name evidence="1" type="ORF">GYA55_09175</name>
</gene>
<evidence type="ECO:0000313" key="2">
    <source>
        <dbReference type="Proteomes" id="UP000524246"/>
    </source>
</evidence>
<organism evidence="1 2">
    <name type="scientific">SAR324 cluster bacterium</name>
    <dbReference type="NCBI Taxonomy" id="2024889"/>
    <lineage>
        <taxon>Bacteria</taxon>
        <taxon>Deltaproteobacteria</taxon>
        <taxon>SAR324 cluster</taxon>
    </lineage>
</organism>
<dbReference type="PROSITE" id="PS51257">
    <property type="entry name" value="PROKAR_LIPOPROTEIN"/>
    <property type="match status" value="1"/>
</dbReference>
<evidence type="ECO:0008006" key="3">
    <source>
        <dbReference type="Google" id="ProtNLM"/>
    </source>
</evidence>
<comment type="caution">
    <text evidence="1">The sequence shown here is derived from an EMBL/GenBank/DDBJ whole genome shotgun (WGS) entry which is preliminary data.</text>
</comment>
<sequence>MKRLITIVLISALSTACSDLKPYEPQSERKDFFYPVRQLPPEPVYSRLKYVYLPDVIPEAPTGESANRIDPKIHLTVTNSTLERTAQALAETVHYKGFIAQEIAQQPYSCDLSGTVDEVAENISSDSNIDVVVDHSQREIRFLPRTSVPPRLPEDSNEHQSNN</sequence>
<name>A0A7X9FT52_9DELT</name>
<evidence type="ECO:0000313" key="1">
    <source>
        <dbReference type="EMBL" id="NMC63324.1"/>
    </source>
</evidence>
<dbReference type="Proteomes" id="UP000524246">
    <property type="component" value="Unassembled WGS sequence"/>
</dbReference>
<protein>
    <recommendedName>
        <fullName evidence="3">Lipoprotein</fullName>
    </recommendedName>
</protein>